<sequence length="185" mass="21743">MKYLEAKVESQAPTSKDVVLLDGFFILHLIKEVPQTFGKISTKILQIVTNFGSNRMDIVFDRYFSPSIKNYKRDLRNNTDIPYNISGPDQSRPHDFTKELRNNYFKEALVKFLIEDWASDKKAPFIGDKVIHLNFNLCYRFESSGNQVKRTIDDDFTCEDHEEADTKIIFHLSKYKILPRWHNSQ</sequence>
<reference evidence="1 2" key="1">
    <citation type="submission" date="2015-04" db="EMBL/GenBank/DDBJ databases">
        <title>Lasius niger genome sequencing.</title>
        <authorList>
            <person name="Konorov E.A."/>
            <person name="Nikitin M.A."/>
            <person name="Kirill M.V."/>
            <person name="Chang P."/>
        </authorList>
    </citation>
    <scope>NUCLEOTIDE SEQUENCE [LARGE SCALE GENOMIC DNA]</scope>
    <source>
        <tissue evidence="1">Whole</tissue>
    </source>
</reference>
<dbReference type="OrthoDB" id="6430887at2759"/>
<dbReference type="EMBL" id="LBMM01018963">
    <property type="protein sequence ID" value="KMQ83659.1"/>
    <property type="molecule type" value="Genomic_DNA"/>
</dbReference>
<keyword evidence="2" id="KW-1185">Reference proteome</keyword>
<evidence type="ECO:0000313" key="2">
    <source>
        <dbReference type="Proteomes" id="UP000036403"/>
    </source>
</evidence>
<name>A0A0J7K024_LASNI</name>
<evidence type="ECO:0000313" key="1">
    <source>
        <dbReference type="EMBL" id="KMQ83659.1"/>
    </source>
</evidence>
<dbReference type="PaxDb" id="67767-A0A0J7K024"/>
<accession>A0A0J7K024</accession>
<comment type="caution">
    <text evidence="1">The sequence shown here is derived from an EMBL/GenBank/DDBJ whole genome shotgun (WGS) entry which is preliminary data.</text>
</comment>
<gene>
    <name evidence="1" type="ORF">RF55_19430</name>
</gene>
<proteinExistence type="predicted"/>
<dbReference type="AlphaFoldDB" id="A0A0J7K024"/>
<protein>
    <submittedName>
        <fullName evidence="1">Fibropellin-1-like protein</fullName>
    </submittedName>
</protein>
<organism evidence="1 2">
    <name type="scientific">Lasius niger</name>
    <name type="common">Black garden ant</name>
    <dbReference type="NCBI Taxonomy" id="67767"/>
    <lineage>
        <taxon>Eukaryota</taxon>
        <taxon>Metazoa</taxon>
        <taxon>Ecdysozoa</taxon>
        <taxon>Arthropoda</taxon>
        <taxon>Hexapoda</taxon>
        <taxon>Insecta</taxon>
        <taxon>Pterygota</taxon>
        <taxon>Neoptera</taxon>
        <taxon>Endopterygota</taxon>
        <taxon>Hymenoptera</taxon>
        <taxon>Apocrita</taxon>
        <taxon>Aculeata</taxon>
        <taxon>Formicoidea</taxon>
        <taxon>Formicidae</taxon>
        <taxon>Formicinae</taxon>
        <taxon>Lasius</taxon>
        <taxon>Lasius</taxon>
    </lineage>
</organism>
<dbReference type="Proteomes" id="UP000036403">
    <property type="component" value="Unassembled WGS sequence"/>
</dbReference>